<dbReference type="EMBL" id="MRZV01000099">
    <property type="protein sequence ID" value="PIK58877.1"/>
    <property type="molecule type" value="Genomic_DNA"/>
</dbReference>
<feature type="region of interest" description="Disordered" evidence="7">
    <location>
        <begin position="297"/>
        <end position="446"/>
    </location>
</feature>
<dbReference type="InterPro" id="IPR040041">
    <property type="entry name" value="TMEM201"/>
</dbReference>
<protein>
    <submittedName>
        <fullName evidence="10">Putative transmembrane protein</fullName>
    </submittedName>
</protein>
<accession>A0A2G8LF73</accession>
<keyword evidence="4 8" id="KW-1133">Transmembrane helix</keyword>
<feature type="compositionally biased region" description="Basic and acidic residues" evidence="7">
    <location>
        <begin position="387"/>
        <end position="397"/>
    </location>
</feature>
<keyword evidence="11" id="KW-1185">Reference proteome</keyword>
<evidence type="ECO:0000256" key="8">
    <source>
        <dbReference type="SAM" id="Phobius"/>
    </source>
</evidence>
<evidence type="ECO:0000256" key="3">
    <source>
        <dbReference type="ARBA" id="ARBA00022692"/>
    </source>
</evidence>
<dbReference type="GO" id="GO:0051015">
    <property type="term" value="F:actin filament binding"/>
    <property type="evidence" value="ECO:0007669"/>
    <property type="project" value="TreeGrafter"/>
</dbReference>
<dbReference type="OrthoDB" id="5966927at2759"/>
<keyword evidence="6" id="KW-0539">Nucleus</keyword>
<evidence type="ECO:0000259" key="9">
    <source>
        <dbReference type="Pfam" id="PF09779"/>
    </source>
</evidence>
<dbReference type="PANTHER" id="PTHR28646">
    <property type="entry name" value="TRANSMEMBRANE PROTEIN 201"/>
    <property type="match status" value="1"/>
</dbReference>
<sequence length="465" mass="52121">MTHPDTRMFSDPSESALAQFRFKVRNHHLKPEDKMSTEFINDVLTVKGFTVGGIFLFVMFLLYLLRKLVSFRTECWFCSQKVFVNIFKRNSFTCPHCEQYNGFTEDGDYNKPIPAMYHSQLNQRRIHTEVVGHPPVYHNFLCDDCQANQINKIQQLTAFVPLNEIQPRAWGFIFVITFVRFAAVFATYSLFHTDMRIHNDQMDKSHILWLSVYEQRHSVALAGLSLFILSTLLSGRDSGHVTLVPALLADGKCRFHRPTEELENHNYRYLLSALSLLISVFWAISHLIGLIKSRKRNRSLPTPQPVQDEIDGFYGPSSEEEQVDEEGEEEEEEEEEDVSTTIPSGERTAGTNRDIPGPSNSSRGPVRGGMGSLNLGPPGNLPKKRKDIWTSHIHGDHNPPPSEMVGSRPVVLPARFNYASGSLPGSAASSVVDGPTSGDLPNSGAQSAVRAQFALRAQQGSEGNC</sequence>
<feature type="transmembrane region" description="Helical" evidence="8">
    <location>
        <begin position="44"/>
        <end position="65"/>
    </location>
</feature>
<evidence type="ECO:0000256" key="4">
    <source>
        <dbReference type="ARBA" id="ARBA00022989"/>
    </source>
</evidence>
<evidence type="ECO:0000256" key="6">
    <source>
        <dbReference type="ARBA" id="ARBA00023242"/>
    </source>
</evidence>
<feature type="compositionally biased region" description="Acidic residues" evidence="7">
    <location>
        <begin position="318"/>
        <end position="338"/>
    </location>
</feature>
<evidence type="ECO:0000256" key="7">
    <source>
        <dbReference type="SAM" id="MobiDB-lite"/>
    </source>
</evidence>
<feature type="domain" description="Ima1 N-terminal" evidence="9">
    <location>
        <begin position="74"/>
        <end position="167"/>
    </location>
</feature>
<keyword evidence="5 8" id="KW-0472">Membrane</keyword>
<dbReference type="STRING" id="307972.A0A2G8LF73"/>
<evidence type="ECO:0000256" key="2">
    <source>
        <dbReference type="ARBA" id="ARBA00007600"/>
    </source>
</evidence>
<comment type="caution">
    <text evidence="10">The sequence shown here is derived from an EMBL/GenBank/DDBJ whole genome shotgun (WGS) entry which is preliminary data.</text>
</comment>
<feature type="transmembrane region" description="Helical" evidence="8">
    <location>
        <begin position="169"/>
        <end position="191"/>
    </location>
</feature>
<evidence type="ECO:0000313" key="10">
    <source>
        <dbReference type="EMBL" id="PIK58877.1"/>
    </source>
</evidence>
<evidence type="ECO:0000256" key="5">
    <source>
        <dbReference type="ARBA" id="ARBA00023136"/>
    </source>
</evidence>
<evidence type="ECO:0000313" key="11">
    <source>
        <dbReference type="Proteomes" id="UP000230750"/>
    </source>
</evidence>
<name>A0A2G8LF73_STIJA</name>
<evidence type="ECO:0000256" key="1">
    <source>
        <dbReference type="ARBA" id="ARBA00004473"/>
    </source>
</evidence>
<dbReference type="Proteomes" id="UP000230750">
    <property type="component" value="Unassembled WGS sequence"/>
</dbReference>
<keyword evidence="3 8" id="KW-0812">Transmembrane</keyword>
<dbReference type="Pfam" id="PF09779">
    <property type="entry name" value="Ima1_N"/>
    <property type="match status" value="1"/>
</dbReference>
<dbReference type="GO" id="GO:0005521">
    <property type="term" value="F:lamin binding"/>
    <property type="evidence" value="ECO:0007669"/>
    <property type="project" value="TreeGrafter"/>
</dbReference>
<comment type="subcellular location">
    <subcellularLocation>
        <location evidence="1">Nucleus inner membrane</location>
        <topology evidence="1">Multi-pass membrane protein</topology>
    </subcellularLocation>
</comment>
<dbReference type="GO" id="GO:0030473">
    <property type="term" value="P:nuclear migration along microtubule"/>
    <property type="evidence" value="ECO:0007669"/>
    <property type="project" value="TreeGrafter"/>
</dbReference>
<gene>
    <name evidence="10" type="ORF">BSL78_04189</name>
</gene>
<reference evidence="10 11" key="1">
    <citation type="journal article" date="2017" name="PLoS Biol.">
        <title>The sea cucumber genome provides insights into morphological evolution and visceral regeneration.</title>
        <authorList>
            <person name="Zhang X."/>
            <person name="Sun L."/>
            <person name="Yuan J."/>
            <person name="Sun Y."/>
            <person name="Gao Y."/>
            <person name="Zhang L."/>
            <person name="Li S."/>
            <person name="Dai H."/>
            <person name="Hamel J.F."/>
            <person name="Liu C."/>
            <person name="Yu Y."/>
            <person name="Liu S."/>
            <person name="Lin W."/>
            <person name="Guo K."/>
            <person name="Jin S."/>
            <person name="Xu P."/>
            <person name="Storey K.B."/>
            <person name="Huan P."/>
            <person name="Zhang T."/>
            <person name="Zhou Y."/>
            <person name="Zhang J."/>
            <person name="Lin C."/>
            <person name="Li X."/>
            <person name="Xing L."/>
            <person name="Huo D."/>
            <person name="Sun M."/>
            <person name="Wang L."/>
            <person name="Mercier A."/>
            <person name="Li F."/>
            <person name="Yang H."/>
            <person name="Xiang J."/>
        </authorList>
    </citation>
    <scope>NUCLEOTIDE SEQUENCE [LARGE SCALE GENOMIC DNA]</scope>
    <source>
        <strain evidence="10">Shaxun</strain>
        <tissue evidence="10">Muscle</tissue>
    </source>
</reference>
<comment type="similarity">
    <text evidence="2">Belongs to the TMEM201 family.</text>
</comment>
<dbReference type="PANTHER" id="PTHR28646:SF1">
    <property type="entry name" value="TRANSMEMBRANE PROTEIN 201"/>
    <property type="match status" value="1"/>
</dbReference>
<feature type="transmembrane region" description="Helical" evidence="8">
    <location>
        <begin position="269"/>
        <end position="291"/>
    </location>
</feature>
<organism evidence="10 11">
    <name type="scientific">Stichopus japonicus</name>
    <name type="common">Sea cucumber</name>
    <dbReference type="NCBI Taxonomy" id="307972"/>
    <lineage>
        <taxon>Eukaryota</taxon>
        <taxon>Metazoa</taxon>
        <taxon>Echinodermata</taxon>
        <taxon>Eleutherozoa</taxon>
        <taxon>Echinozoa</taxon>
        <taxon>Holothuroidea</taxon>
        <taxon>Aspidochirotacea</taxon>
        <taxon>Aspidochirotida</taxon>
        <taxon>Stichopodidae</taxon>
        <taxon>Apostichopus</taxon>
    </lineage>
</organism>
<dbReference type="InterPro" id="IPR018617">
    <property type="entry name" value="Ima1_N"/>
</dbReference>
<proteinExistence type="inferred from homology"/>
<dbReference type="AlphaFoldDB" id="A0A2G8LF73"/>
<dbReference type="GO" id="GO:0005637">
    <property type="term" value="C:nuclear inner membrane"/>
    <property type="evidence" value="ECO:0007669"/>
    <property type="project" value="UniProtKB-SubCell"/>
</dbReference>
<feature type="compositionally biased region" description="Low complexity" evidence="7">
    <location>
        <begin position="419"/>
        <end position="430"/>
    </location>
</feature>